<feature type="non-terminal residue" evidence="1">
    <location>
        <position position="86"/>
    </location>
</feature>
<reference evidence="1 2" key="1">
    <citation type="submission" date="2013-11" db="EMBL/GenBank/DDBJ databases">
        <title>Genome sequencing of Stegodyphus mimosarum.</title>
        <authorList>
            <person name="Bechsgaard J."/>
        </authorList>
    </citation>
    <scope>NUCLEOTIDE SEQUENCE [LARGE SCALE GENOMIC DNA]</scope>
</reference>
<proteinExistence type="predicted"/>
<gene>
    <name evidence="1" type="ORF">X975_16368</name>
</gene>
<dbReference type="Proteomes" id="UP000054359">
    <property type="component" value="Unassembled WGS sequence"/>
</dbReference>
<accession>A0A087T5K4</accession>
<protein>
    <submittedName>
        <fullName evidence="1">Uncharacterized protein</fullName>
    </submittedName>
</protein>
<evidence type="ECO:0000313" key="1">
    <source>
        <dbReference type="EMBL" id="KFM60393.1"/>
    </source>
</evidence>
<evidence type="ECO:0000313" key="2">
    <source>
        <dbReference type="Proteomes" id="UP000054359"/>
    </source>
</evidence>
<dbReference type="AlphaFoldDB" id="A0A087T5K4"/>
<dbReference type="EMBL" id="KK113531">
    <property type="protein sequence ID" value="KFM60393.1"/>
    <property type="molecule type" value="Genomic_DNA"/>
</dbReference>
<keyword evidence="2" id="KW-1185">Reference proteome</keyword>
<organism evidence="1 2">
    <name type="scientific">Stegodyphus mimosarum</name>
    <name type="common">African social velvet spider</name>
    <dbReference type="NCBI Taxonomy" id="407821"/>
    <lineage>
        <taxon>Eukaryota</taxon>
        <taxon>Metazoa</taxon>
        <taxon>Ecdysozoa</taxon>
        <taxon>Arthropoda</taxon>
        <taxon>Chelicerata</taxon>
        <taxon>Arachnida</taxon>
        <taxon>Araneae</taxon>
        <taxon>Araneomorphae</taxon>
        <taxon>Entelegynae</taxon>
        <taxon>Eresoidea</taxon>
        <taxon>Eresidae</taxon>
        <taxon>Stegodyphus</taxon>
    </lineage>
</organism>
<name>A0A087T5K4_STEMI</name>
<sequence>MSSFFITIPISILFTSSRTTFLDILLSSHSVVHHPAGNFCPPAATEECFPTKHGNIFFLFLLLHLQVLFDQILLSGKAQLLNRLKC</sequence>